<protein>
    <submittedName>
        <fullName evidence="9">ABC transporter permease</fullName>
    </submittedName>
</protein>
<evidence type="ECO:0000256" key="6">
    <source>
        <dbReference type="ARBA" id="ARBA00023136"/>
    </source>
</evidence>
<feature type="transmembrane region" description="Helical" evidence="7">
    <location>
        <begin position="130"/>
        <end position="158"/>
    </location>
</feature>
<evidence type="ECO:0000256" key="2">
    <source>
        <dbReference type="ARBA" id="ARBA00022448"/>
    </source>
</evidence>
<feature type="transmembrane region" description="Helical" evidence="7">
    <location>
        <begin position="226"/>
        <end position="252"/>
    </location>
</feature>
<dbReference type="InterPro" id="IPR035906">
    <property type="entry name" value="MetI-like_sf"/>
</dbReference>
<dbReference type="InterPro" id="IPR000515">
    <property type="entry name" value="MetI-like"/>
</dbReference>
<evidence type="ECO:0000256" key="7">
    <source>
        <dbReference type="RuleBase" id="RU363032"/>
    </source>
</evidence>
<evidence type="ECO:0000256" key="5">
    <source>
        <dbReference type="ARBA" id="ARBA00022989"/>
    </source>
</evidence>
<dbReference type="SUPFAM" id="SSF161098">
    <property type="entry name" value="MetI-like"/>
    <property type="match status" value="1"/>
</dbReference>
<comment type="similarity">
    <text evidence="7">Belongs to the binding-protein-dependent transport system permease family.</text>
</comment>
<feature type="transmembrane region" description="Helical" evidence="7">
    <location>
        <begin position="170"/>
        <end position="188"/>
    </location>
</feature>
<dbReference type="AlphaFoldDB" id="A0A7C6Z4E9"/>
<comment type="subcellular location">
    <subcellularLocation>
        <location evidence="1 7">Cell membrane</location>
        <topology evidence="1 7">Multi-pass membrane protein</topology>
    </subcellularLocation>
</comment>
<organism evidence="9 10">
    <name type="scientific">Desulfitobacterium dehalogenans</name>
    <dbReference type="NCBI Taxonomy" id="36854"/>
    <lineage>
        <taxon>Bacteria</taxon>
        <taxon>Bacillati</taxon>
        <taxon>Bacillota</taxon>
        <taxon>Clostridia</taxon>
        <taxon>Eubacteriales</taxon>
        <taxon>Desulfitobacteriaceae</taxon>
        <taxon>Desulfitobacterium</taxon>
    </lineage>
</organism>
<comment type="caution">
    <text evidence="9">The sequence shown here is derived from an EMBL/GenBank/DDBJ whole genome shotgun (WGS) entry which is preliminary data.</text>
</comment>
<keyword evidence="4 7" id="KW-0812">Transmembrane</keyword>
<feature type="transmembrane region" description="Helical" evidence="7">
    <location>
        <begin position="272"/>
        <end position="295"/>
    </location>
</feature>
<accession>A0A7C6Z4E9</accession>
<evidence type="ECO:0000256" key="4">
    <source>
        <dbReference type="ARBA" id="ARBA00022692"/>
    </source>
</evidence>
<dbReference type="PANTHER" id="PTHR43163">
    <property type="entry name" value="DIPEPTIDE TRANSPORT SYSTEM PERMEASE PROTEIN DPPB-RELATED"/>
    <property type="match status" value="1"/>
</dbReference>
<dbReference type="Proteomes" id="UP000553059">
    <property type="component" value="Unassembled WGS sequence"/>
</dbReference>
<sequence>MIKYVIKRIILAVMTIFMVATITFFLMNMVPGGPFVAEKSISAQAQAALNEKFGLDKPLIVQYKNYMLSAAQGDFGLSLKQRGRTVSDIIISKFPVSAKLGGIAVLAALSIGIPLGSIAALNRGKWLDDVIIVIATCGIAFPSFVICTVGMYVFGVYLGVLPTMGLTTPAHYVLPVFALSFYPTAYITRLMRSSMLDVIGQDYMRTARAKGLSQMKSLFKHALRNAILPVITYVGPMLAFTLTGSFIVEKIFVIPGLGGQFVSSIVNRDYTVIMGTTIFLATLVITINALIDILYKFIDPRIQLK</sequence>
<feature type="domain" description="ABC transmembrane type-1" evidence="8">
    <location>
        <begin position="94"/>
        <end position="291"/>
    </location>
</feature>
<proteinExistence type="inferred from homology"/>
<keyword evidence="5 7" id="KW-1133">Transmembrane helix</keyword>
<dbReference type="GO" id="GO:0005886">
    <property type="term" value="C:plasma membrane"/>
    <property type="evidence" value="ECO:0007669"/>
    <property type="project" value="UniProtKB-SubCell"/>
</dbReference>
<evidence type="ECO:0000256" key="1">
    <source>
        <dbReference type="ARBA" id="ARBA00004651"/>
    </source>
</evidence>
<evidence type="ECO:0000313" key="9">
    <source>
        <dbReference type="EMBL" id="HHY26911.1"/>
    </source>
</evidence>
<dbReference type="GO" id="GO:0055085">
    <property type="term" value="P:transmembrane transport"/>
    <property type="evidence" value="ECO:0007669"/>
    <property type="project" value="InterPro"/>
</dbReference>
<evidence type="ECO:0000313" key="10">
    <source>
        <dbReference type="Proteomes" id="UP000553059"/>
    </source>
</evidence>
<dbReference type="Gene3D" id="1.10.3720.10">
    <property type="entry name" value="MetI-like"/>
    <property type="match status" value="1"/>
</dbReference>
<dbReference type="CDD" id="cd06261">
    <property type="entry name" value="TM_PBP2"/>
    <property type="match status" value="1"/>
</dbReference>
<evidence type="ECO:0000256" key="3">
    <source>
        <dbReference type="ARBA" id="ARBA00022475"/>
    </source>
</evidence>
<keyword evidence="6 7" id="KW-0472">Membrane</keyword>
<dbReference type="Pfam" id="PF00528">
    <property type="entry name" value="BPD_transp_1"/>
    <property type="match status" value="1"/>
</dbReference>
<dbReference type="PANTHER" id="PTHR43163:SF6">
    <property type="entry name" value="DIPEPTIDE TRANSPORT SYSTEM PERMEASE PROTEIN DPPB-RELATED"/>
    <property type="match status" value="1"/>
</dbReference>
<dbReference type="EMBL" id="DUTF01000213">
    <property type="protein sequence ID" value="HHY26911.1"/>
    <property type="molecule type" value="Genomic_DNA"/>
</dbReference>
<gene>
    <name evidence="9" type="ORF">GX523_09265</name>
</gene>
<feature type="transmembrane region" description="Helical" evidence="7">
    <location>
        <begin position="100"/>
        <end position="121"/>
    </location>
</feature>
<keyword evidence="3" id="KW-1003">Cell membrane</keyword>
<evidence type="ECO:0000259" key="8">
    <source>
        <dbReference type="PROSITE" id="PS50928"/>
    </source>
</evidence>
<dbReference type="PROSITE" id="PS50928">
    <property type="entry name" value="ABC_TM1"/>
    <property type="match status" value="1"/>
</dbReference>
<name>A0A7C6Z4E9_9FIRM</name>
<keyword evidence="2 7" id="KW-0813">Transport</keyword>
<dbReference type="InterPro" id="IPR045621">
    <property type="entry name" value="BPD_transp_1_N"/>
</dbReference>
<reference evidence="9 10" key="1">
    <citation type="journal article" date="2020" name="Biotechnol. Biofuels">
        <title>New insights from the biogas microbiome by comprehensive genome-resolved metagenomics of nearly 1600 species originating from multiple anaerobic digesters.</title>
        <authorList>
            <person name="Campanaro S."/>
            <person name="Treu L."/>
            <person name="Rodriguez-R L.M."/>
            <person name="Kovalovszki A."/>
            <person name="Ziels R.M."/>
            <person name="Maus I."/>
            <person name="Zhu X."/>
            <person name="Kougias P.G."/>
            <person name="Basile A."/>
            <person name="Luo G."/>
            <person name="Schluter A."/>
            <person name="Konstantinidis K.T."/>
            <person name="Angelidaki I."/>
        </authorList>
    </citation>
    <scope>NUCLEOTIDE SEQUENCE [LARGE SCALE GENOMIC DNA]</scope>
    <source>
        <strain evidence="9">AS05jafATM_4</strain>
    </source>
</reference>
<feature type="transmembrane region" description="Helical" evidence="7">
    <location>
        <begin position="9"/>
        <end position="30"/>
    </location>
</feature>
<dbReference type="Pfam" id="PF19300">
    <property type="entry name" value="BPD_transp_1_N"/>
    <property type="match status" value="1"/>
</dbReference>